<dbReference type="InterPro" id="IPR042404">
    <property type="entry name" value="KATNBL1"/>
</dbReference>
<reference evidence="6" key="2">
    <citation type="submission" date="2025-09" db="UniProtKB">
        <authorList>
            <consortium name="Ensembl"/>
        </authorList>
    </citation>
    <scope>IDENTIFICATION</scope>
</reference>
<evidence type="ECO:0000256" key="4">
    <source>
        <dbReference type="SAM" id="MobiDB-lite"/>
    </source>
</evidence>
<reference evidence="6" key="1">
    <citation type="submission" date="2025-08" db="UniProtKB">
        <authorList>
            <consortium name="Ensembl"/>
        </authorList>
    </citation>
    <scope>IDENTIFICATION</scope>
</reference>
<dbReference type="GO" id="GO:0005856">
    <property type="term" value="C:cytoskeleton"/>
    <property type="evidence" value="ECO:0007669"/>
    <property type="project" value="UniProtKB-SubCell"/>
</dbReference>
<comment type="subcellular location">
    <subcellularLocation>
        <location evidence="1">Cytoplasm</location>
        <location evidence="1">Cytoskeleton</location>
    </subcellularLocation>
</comment>
<dbReference type="STRING" id="48701.ENSPMEP00000014472"/>
<dbReference type="PANTHER" id="PTHR14682:SF1">
    <property type="entry name" value="KATNB1-LIKE PROTEIN 1"/>
    <property type="match status" value="1"/>
</dbReference>
<feature type="region of interest" description="Disordered" evidence="4">
    <location>
        <begin position="30"/>
        <end position="62"/>
    </location>
</feature>
<feature type="domain" description="Katanin p80 subunit C-terminal" evidence="5">
    <location>
        <begin position="144"/>
        <end position="293"/>
    </location>
</feature>
<proteinExistence type="predicted"/>
<keyword evidence="2" id="KW-0963">Cytoplasm</keyword>
<dbReference type="Ensembl" id="ENSPMET00000022494.1">
    <property type="protein sequence ID" value="ENSPMEP00000014472.1"/>
    <property type="gene ID" value="ENSPMEG00000016848.1"/>
</dbReference>
<dbReference type="Proteomes" id="UP000261480">
    <property type="component" value="Unplaced"/>
</dbReference>
<feature type="compositionally biased region" description="Basic and acidic residues" evidence="4">
    <location>
        <begin position="32"/>
        <end position="46"/>
    </location>
</feature>
<feature type="region of interest" description="Disordered" evidence="4">
    <location>
        <begin position="1"/>
        <end position="20"/>
    </location>
</feature>
<dbReference type="InterPro" id="IPR028021">
    <property type="entry name" value="Katanin_C-terminal"/>
</dbReference>
<keyword evidence="7" id="KW-1185">Reference proteome</keyword>
<sequence>MDSSSKDRRDRNPNHVLHYDEAQYTVSYAHRRNSEEADYDKHEDFNRKRHPVSRSGNSAGRVKRVVSCKRKTHHLTVARRKQLGPGRGFDSANKENDMKCPQATQRETYFNEPSDVSTNVNSNYKTSGTGSEQSDYCTLTELRRDHSTMSDVLFGRNLRLKVALTLWRRNVGELLTYFLKIQDTGVIVDFLPIICKCIDEDSPRINIGCCVDLFPLVRKVLSTPYEEYLIVGFKWICSVLKNWWEELQTSGYNGSTQPLLDENFQVFNQQLWELWQQEPLLKLVTGQAEDMAKVRTYFFFIRSHFRNICCSAIIFPSFSFLRLLSLTSFNFADTKEDQNNLMT</sequence>
<dbReference type="AlphaFoldDB" id="A0A3B3XHG3"/>
<dbReference type="PANTHER" id="PTHR14682">
    <property type="entry name" value="KATNB1-LIKE PROTEIN 1"/>
    <property type="match status" value="1"/>
</dbReference>
<dbReference type="GO" id="GO:0005730">
    <property type="term" value="C:nucleolus"/>
    <property type="evidence" value="ECO:0007669"/>
    <property type="project" value="TreeGrafter"/>
</dbReference>
<protein>
    <recommendedName>
        <fullName evidence="5">Katanin p80 subunit C-terminal domain-containing protein</fullName>
    </recommendedName>
</protein>
<keyword evidence="3" id="KW-0206">Cytoskeleton</keyword>
<evidence type="ECO:0000259" key="5">
    <source>
        <dbReference type="Pfam" id="PF13925"/>
    </source>
</evidence>
<organism evidence="6 7">
    <name type="scientific">Poecilia mexicana</name>
    <dbReference type="NCBI Taxonomy" id="48701"/>
    <lineage>
        <taxon>Eukaryota</taxon>
        <taxon>Metazoa</taxon>
        <taxon>Chordata</taxon>
        <taxon>Craniata</taxon>
        <taxon>Vertebrata</taxon>
        <taxon>Euteleostomi</taxon>
        <taxon>Actinopterygii</taxon>
        <taxon>Neopterygii</taxon>
        <taxon>Teleostei</taxon>
        <taxon>Neoteleostei</taxon>
        <taxon>Acanthomorphata</taxon>
        <taxon>Ovalentaria</taxon>
        <taxon>Atherinomorphae</taxon>
        <taxon>Cyprinodontiformes</taxon>
        <taxon>Poeciliidae</taxon>
        <taxon>Poeciliinae</taxon>
        <taxon>Poecilia</taxon>
    </lineage>
</organism>
<dbReference type="GO" id="GO:0008017">
    <property type="term" value="F:microtubule binding"/>
    <property type="evidence" value="ECO:0007669"/>
    <property type="project" value="InterPro"/>
</dbReference>
<evidence type="ECO:0000313" key="7">
    <source>
        <dbReference type="Proteomes" id="UP000261480"/>
    </source>
</evidence>
<evidence type="ECO:0000256" key="1">
    <source>
        <dbReference type="ARBA" id="ARBA00004245"/>
    </source>
</evidence>
<accession>A0A3B3XHG3</accession>
<evidence type="ECO:0000256" key="2">
    <source>
        <dbReference type="ARBA" id="ARBA00022490"/>
    </source>
</evidence>
<evidence type="ECO:0000256" key="3">
    <source>
        <dbReference type="ARBA" id="ARBA00023212"/>
    </source>
</evidence>
<evidence type="ECO:0000313" key="6">
    <source>
        <dbReference type="Ensembl" id="ENSPMEP00000014472.1"/>
    </source>
</evidence>
<dbReference type="Pfam" id="PF13925">
    <property type="entry name" value="Katanin_con80"/>
    <property type="match status" value="1"/>
</dbReference>
<name>A0A3B3XHG3_9TELE</name>